<dbReference type="EMBL" id="BMSV01000002">
    <property type="protein sequence ID" value="GGP97808.1"/>
    <property type="molecule type" value="Genomic_DNA"/>
</dbReference>
<feature type="compositionally biased region" description="Low complexity" evidence="1">
    <location>
        <begin position="1"/>
        <end position="10"/>
    </location>
</feature>
<reference evidence="2" key="1">
    <citation type="journal article" date="2014" name="Int. J. Syst. Evol. Microbiol.">
        <title>Complete genome sequence of Corynebacterium casei LMG S-19264T (=DSM 44701T), isolated from a smear-ripened cheese.</title>
        <authorList>
            <consortium name="US DOE Joint Genome Institute (JGI-PGF)"/>
            <person name="Walter F."/>
            <person name="Albersmeier A."/>
            <person name="Kalinowski J."/>
            <person name="Ruckert C."/>
        </authorList>
    </citation>
    <scope>NUCLEOTIDE SEQUENCE</scope>
    <source>
        <strain evidence="2">JCM 4335</strain>
    </source>
</reference>
<sequence>MGGAGASSSARSPRQVRKGGTDGRPTGFDPDRYRRRNGVERTIDRLKTPRAVATRYDKRACVFHGTVTAAAVRLWLKP</sequence>
<dbReference type="Proteomes" id="UP000654123">
    <property type="component" value="Unassembled WGS sequence"/>
</dbReference>
<evidence type="ECO:0008006" key="4">
    <source>
        <dbReference type="Google" id="ProtNLM"/>
    </source>
</evidence>
<protein>
    <recommendedName>
        <fullName evidence="4">Transposase</fullName>
    </recommendedName>
</protein>
<evidence type="ECO:0000313" key="3">
    <source>
        <dbReference type="Proteomes" id="UP000654123"/>
    </source>
</evidence>
<organism evidence="2 3">
    <name type="scientific">Streptomyces roseolilacinus</name>
    <dbReference type="NCBI Taxonomy" id="66904"/>
    <lineage>
        <taxon>Bacteria</taxon>
        <taxon>Bacillati</taxon>
        <taxon>Actinomycetota</taxon>
        <taxon>Actinomycetes</taxon>
        <taxon>Kitasatosporales</taxon>
        <taxon>Streptomycetaceae</taxon>
        <taxon>Streptomyces</taxon>
    </lineage>
</organism>
<feature type="compositionally biased region" description="Basic and acidic residues" evidence="1">
    <location>
        <begin position="29"/>
        <end position="41"/>
    </location>
</feature>
<evidence type="ECO:0000313" key="2">
    <source>
        <dbReference type="EMBL" id="GGP97808.1"/>
    </source>
</evidence>
<evidence type="ECO:0000256" key="1">
    <source>
        <dbReference type="SAM" id="MobiDB-lite"/>
    </source>
</evidence>
<gene>
    <name evidence="2" type="ORF">GCM10010249_15420</name>
</gene>
<name>A0A918AXH7_9ACTN</name>
<dbReference type="AlphaFoldDB" id="A0A918AXH7"/>
<accession>A0A918AXH7</accession>
<reference evidence="2" key="2">
    <citation type="submission" date="2020-09" db="EMBL/GenBank/DDBJ databases">
        <authorList>
            <person name="Sun Q."/>
            <person name="Ohkuma M."/>
        </authorList>
    </citation>
    <scope>NUCLEOTIDE SEQUENCE</scope>
    <source>
        <strain evidence="2">JCM 4335</strain>
    </source>
</reference>
<proteinExistence type="predicted"/>
<keyword evidence="3" id="KW-1185">Reference proteome</keyword>
<comment type="caution">
    <text evidence="2">The sequence shown here is derived from an EMBL/GenBank/DDBJ whole genome shotgun (WGS) entry which is preliminary data.</text>
</comment>
<feature type="region of interest" description="Disordered" evidence="1">
    <location>
        <begin position="1"/>
        <end position="41"/>
    </location>
</feature>